<reference evidence="2" key="1">
    <citation type="journal article" date="2023" name="Mol. Phylogenet. Evol.">
        <title>Genome-scale phylogeny and comparative genomics of the fungal order Sordariales.</title>
        <authorList>
            <person name="Hensen N."/>
            <person name="Bonometti L."/>
            <person name="Westerberg I."/>
            <person name="Brannstrom I.O."/>
            <person name="Guillou S."/>
            <person name="Cros-Aarteil S."/>
            <person name="Calhoun S."/>
            <person name="Haridas S."/>
            <person name="Kuo A."/>
            <person name="Mondo S."/>
            <person name="Pangilinan J."/>
            <person name="Riley R."/>
            <person name="LaButti K."/>
            <person name="Andreopoulos B."/>
            <person name="Lipzen A."/>
            <person name="Chen C."/>
            <person name="Yan M."/>
            <person name="Daum C."/>
            <person name="Ng V."/>
            <person name="Clum A."/>
            <person name="Steindorff A."/>
            <person name="Ohm R.A."/>
            <person name="Martin F."/>
            <person name="Silar P."/>
            <person name="Natvig D.O."/>
            <person name="Lalanne C."/>
            <person name="Gautier V."/>
            <person name="Ament-Velasquez S.L."/>
            <person name="Kruys A."/>
            <person name="Hutchinson M.I."/>
            <person name="Powell A.J."/>
            <person name="Barry K."/>
            <person name="Miller A.N."/>
            <person name="Grigoriev I.V."/>
            <person name="Debuchy R."/>
            <person name="Gladieux P."/>
            <person name="Hiltunen Thoren M."/>
            <person name="Johannesson H."/>
        </authorList>
    </citation>
    <scope>NUCLEOTIDE SEQUENCE</scope>
    <source>
        <strain evidence="2">CBS 123565</strain>
    </source>
</reference>
<feature type="compositionally biased region" description="Basic and acidic residues" evidence="1">
    <location>
        <begin position="175"/>
        <end position="186"/>
    </location>
</feature>
<dbReference type="AlphaFoldDB" id="A0AAN6ZE78"/>
<dbReference type="EMBL" id="MU853407">
    <property type="protein sequence ID" value="KAK4135082.1"/>
    <property type="molecule type" value="Genomic_DNA"/>
</dbReference>
<organism evidence="2 3">
    <name type="scientific">Trichocladium antarcticum</name>
    <dbReference type="NCBI Taxonomy" id="1450529"/>
    <lineage>
        <taxon>Eukaryota</taxon>
        <taxon>Fungi</taxon>
        <taxon>Dikarya</taxon>
        <taxon>Ascomycota</taxon>
        <taxon>Pezizomycotina</taxon>
        <taxon>Sordariomycetes</taxon>
        <taxon>Sordariomycetidae</taxon>
        <taxon>Sordariales</taxon>
        <taxon>Chaetomiaceae</taxon>
        <taxon>Trichocladium</taxon>
    </lineage>
</organism>
<evidence type="ECO:0000313" key="2">
    <source>
        <dbReference type="EMBL" id="KAK4135082.1"/>
    </source>
</evidence>
<evidence type="ECO:0000313" key="3">
    <source>
        <dbReference type="Proteomes" id="UP001304895"/>
    </source>
</evidence>
<evidence type="ECO:0008006" key="4">
    <source>
        <dbReference type="Google" id="ProtNLM"/>
    </source>
</evidence>
<proteinExistence type="predicted"/>
<name>A0AAN6ZE78_9PEZI</name>
<accession>A0AAN6ZE78</accession>
<sequence length="186" mass="20760">MGDCARNAWLRAALGSGCAFDGPEKALNRRDNGSSFISPRAQGGRVLCRPPRPQVLPHGKPIYQADHAPARVAEDEPYLGRNTLCLHPPQRYQNDVAIQQYLRERTNIPLPAFTQAFEDDGAMYLVSQFVEGIGMGELPKEDQQLVQKELHRHIETLKSLRSNSPGLPGISDDQLLEKDHPTTREI</sequence>
<comment type="caution">
    <text evidence="2">The sequence shown here is derived from an EMBL/GenBank/DDBJ whole genome shotgun (WGS) entry which is preliminary data.</text>
</comment>
<protein>
    <recommendedName>
        <fullName evidence="4">Aminoglycoside phosphotransferase domain-containing protein</fullName>
    </recommendedName>
</protein>
<keyword evidence="3" id="KW-1185">Reference proteome</keyword>
<evidence type="ECO:0000256" key="1">
    <source>
        <dbReference type="SAM" id="MobiDB-lite"/>
    </source>
</evidence>
<gene>
    <name evidence="2" type="ORF">BT67DRAFT_441514</name>
</gene>
<reference evidence="2" key="2">
    <citation type="submission" date="2023-05" db="EMBL/GenBank/DDBJ databases">
        <authorList>
            <consortium name="Lawrence Berkeley National Laboratory"/>
            <person name="Steindorff A."/>
            <person name="Hensen N."/>
            <person name="Bonometti L."/>
            <person name="Westerberg I."/>
            <person name="Brannstrom I.O."/>
            <person name="Guillou S."/>
            <person name="Cros-Aarteil S."/>
            <person name="Calhoun S."/>
            <person name="Haridas S."/>
            <person name="Kuo A."/>
            <person name="Mondo S."/>
            <person name="Pangilinan J."/>
            <person name="Riley R."/>
            <person name="Labutti K."/>
            <person name="Andreopoulos B."/>
            <person name="Lipzen A."/>
            <person name="Chen C."/>
            <person name="Yanf M."/>
            <person name="Daum C."/>
            <person name="Ng V."/>
            <person name="Clum A."/>
            <person name="Ohm R."/>
            <person name="Martin F."/>
            <person name="Silar P."/>
            <person name="Natvig D."/>
            <person name="Lalanne C."/>
            <person name="Gautier V."/>
            <person name="Ament-Velasquez S.L."/>
            <person name="Kruys A."/>
            <person name="Hutchinson M.I."/>
            <person name="Powell A.J."/>
            <person name="Barry K."/>
            <person name="Miller A.N."/>
            <person name="Grigoriev I.V."/>
            <person name="Debuchy R."/>
            <person name="Gladieux P."/>
            <person name="Thoren M.H."/>
            <person name="Johannesson H."/>
        </authorList>
    </citation>
    <scope>NUCLEOTIDE SEQUENCE</scope>
    <source>
        <strain evidence="2">CBS 123565</strain>
    </source>
</reference>
<feature type="region of interest" description="Disordered" evidence="1">
    <location>
        <begin position="159"/>
        <end position="186"/>
    </location>
</feature>
<dbReference type="Proteomes" id="UP001304895">
    <property type="component" value="Unassembled WGS sequence"/>
</dbReference>